<evidence type="ECO:0000256" key="7">
    <source>
        <dbReference type="ARBA" id="ARBA00022833"/>
    </source>
</evidence>
<keyword evidence="6" id="KW-0479">Metal-binding</keyword>
<evidence type="ECO:0000313" key="12">
    <source>
        <dbReference type="Proteomes" id="UP000295504"/>
    </source>
</evidence>
<dbReference type="NCBIfam" id="NF011652">
    <property type="entry name" value="PRK15070.1"/>
    <property type="match status" value="1"/>
</dbReference>
<comment type="cofactor">
    <cofactor evidence="1">
        <name>Zn(2+)</name>
        <dbReference type="ChEBI" id="CHEBI:29105"/>
    </cofactor>
</comment>
<accession>A0A4R2TVS5</accession>
<comment type="catalytic activity">
    <reaction evidence="9 10">
        <text>propanoyl-CoA + phosphate = propanoyl phosphate + CoA</text>
        <dbReference type="Rhea" id="RHEA:28046"/>
        <dbReference type="ChEBI" id="CHEBI:43474"/>
        <dbReference type="ChEBI" id="CHEBI:57287"/>
        <dbReference type="ChEBI" id="CHEBI:57392"/>
        <dbReference type="ChEBI" id="CHEBI:58933"/>
        <dbReference type="EC" id="2.3.1.222"/>
    </reaction>
</comment>
<comment type="function">
    <text evidence="10">Involved in 1,2-propanediol (1,2-PD) degradation by catalyzing the conversion of propanoyl-CoA to propanoyl-phosphate.</text>
</comment>
<evidence type="ECO:0000256" key="6">
    <source>
        <dbReference type="ARBA" id="ARBA00022723"/>
    </source>
</evidence>
<evidence type="ECO:0000256" key="2">
    <source>
        <dbReference type="ARBA" id="ARBA00007342"/>
    </source>
</evidence>
<evidence type="ECO:0000313" key="11">
    <source>
        <dbReference type="EMBL" id="TCQ08011.1"/>
    </source>
</evidence>
<comment type="pathway">
    <text evidence="10">Polyol metabolism; 1,2-propanediol degradation.</text>
</comment>
<organism evidence="11 12">
    <name type="scientific">Serpentinicella alkaliphila</name>
    <dbReference type="NCBI Taxonomy" id="1734049"/>
    <lineage>
        <taxon>Bacteria</taxon>
        <taxon>Bacillati</taxon>
        <taxon>Bacillota</taxon>
        <taxon>Clostridia</taxon>
        <taxon>Peptostreptococcales</taxon>
        <taxon>Natronincolaceae</taxon>
        <taxon>Serpentinicella</taxon>
    </lineage>
</organism>
<proteinExistence type="inferred from homology"/>
<evidence type="ECO:0000256" key="4">
    <source>
        <dbReference type="ARBA" id="ARBA00020837"/>
    </source>
</evidence>
<keyword evidence="7" id="KW-0862">Zinc</keyword>
<evidence type="ECO:0000256" key="3">
    <source>
        <dbReference type="ARBA" id="ARBA00012206"/>
    </source>
</evidence>
<keyword evidence="12" id="KW-1185">Reference proteome</keyword>
<dbReference type="InterPro" id="IPR008300">
    <property type="entry name" value="PTAC"/>
</dbReference>
<gene>
    <name evidence="11" type="ORF">EDD79_100195</name>
</gene>
<keyword evidence="5 10" id="KW-0808">Transferase</keyword>
<dbReference type="RefSeq" id="WP_132847189.1">
    <property type="nucleotide sequence ID" value="NZ_CP058648.1"/>
</dbReference>
<evidence type="ECO:0000256" key="5">
    <source>
        <dbReference type="ARBA" id="ARBA00022679"/>
    </source>
</evidence>
<dbReference type="GO" id="GO:0046872">
    <property type="term" value="F:metal ion binding"/>
    <property type="evidence" value="ECO:0007669"/>
    <property type="project" value="UniProtKB-KW"/>
</dbReference>
<dbReference type="UniPathway" id="UPA00621"/>
<reference evidence="11 12" key="1">
    <citation type="submission" date="2019-03" db="EMBL/GenBank/DDBJ databases">
        <title>Genomic Encyclopedia of Type Strains, Phase IV (KMG-IV): sequencing the most valuable type-strain genomes for metagenomic binning, comparative biology and taxonomic classification.</title>
        <authorList>
            <person name="Goeker M."/>
        </authorList>
    </citation>
    <scope>NUCLEOTIDE SEQUENCE [LARGE SCALE GENOMIC DNA]</scope>
    <source>
        <strain evidence="11 12">DSM 100013</strain>
    </source>
</reference>
<dbReference type="Pfam" id="PF06130">
    <property type="entry name" value="PTAC"/>
    <property type="match status" value="1"/>
</dbReference>
<evidence type="ECO:0000256" key="1">
    <source>
        <dbReference type="ARBA" id="ARBA00001947"/>
    </source>
</evidence>
<comment type="caution">
    <text evidence="11">The sequence shown here is derived from an EMBL/GenBank/DDBJ whole genome shotgun (WGS) entry which is preliminary data.</text>
</comment>
<dbReference type="AlphaFoldDB" id="A0A4R2TVS5"/>
<dbReference type="GO" id="GO:0051144">
    <property type="term" value="P:1,2-propanediol catabolic process"/>
    <property type="evidence" value="ECO:0007669"/>
    <property type="project" value="UniProtKB-UniPathway"/>
</dbReference>
<evidence type="ECO:0000256" key="10">
    <source>
        <dbReference type="PIRNR" id="PIRNR010130"/>
    </source>
</evidence>
<dbReference type="EMBL" id="SLYC01000001">
    <property type="protein sequence ID" value="TCQ08011.1"/>
    <property type="molecule type" value="Genomic_DNA"/>
</dbReference>
<sequence length="192" mass="20917">MAEKMLPIALSNRHIHLSKEHVDILFGKDYELTKMKDLSQPGQFASNEKVDVVGPKGTIKGVRVLGPTRPNTQLEISLADGFILGVNPPIKDSGDIVGSPGAKLVGPNGEVELSEGIIAAARHIHMGLDDAKKFDVVDKEKVKIKTPGERSLIFENVLVRVNEAYDLEMHVDVDEGNAANVKNGDMVELIKY</sequence>
<evidence type="ECO:0000256" key="8">
    <source>
        <dbReference type="ARBA" id="ARBA00023315"/>
    </source>
</evidence>
<dbReference type="GO" id="GO:0016747">
    <property type="term" value="F:acyltransferase activity, transferring groups other than amino-acyl groups"/>
    <property type="evidence" value="ECO:0007669"/>
    <property type="project" value="InterPro"/>
</dbReference>
<name>A0A4R2TVS5_9FIRM</name>
<evidence type="ECO:0000256" key="9">
    <source>
        <dbReference type="ARBA" id="ARBA00047589"/>
    </source>
</evidence>
<dbReference type="OrthoDB" id="9784365at2"/>
<dbReference type="EC" id="2.3.1.222" evidence="3 10"/>
<dbReference type="PANTHER" id="PTHR39453">
    <property type="entry name" value="PHOSPHATE PROPANOYLTRANSFERASE"/>
    <property type="match status" value="1"/>
</dbReference>
<dbReference type="PANTHER" id="PTHR39453:SF1">
    <property type="entry name" value="PHOSPHATE PROPANOYLTRANSFERASE"/>
    <property type="match status" value="1"/>
</dbReference>
<dbReference type="PIRSF" id="PIRSF010130">
    <property type="entry name" value="PduL"/>
    <property type="match status" value="1"/>
</dbReference>
<keyword evidence="8 10" id="KW-0012">Acyltransferase</keyword>
<protein>
    <recommendedName>
        <fullName evidence="4 10">Phosphate propanoyltransferase</fullName>
        <ecNumber evidence="3 10">2.3.1.222</ecNumber>
    </recommendedName>
</protein>
<dbReference type="Proteomes" id="UP000295504">
    <property type="component" value="Unassembled WGS sequence"/>
</dbReference>
<comment type="similarity">
    <text evidence="2 10">Belongs to the PduL family.</text>
</comment>